<dbReference type="AlphaFoldDB" id="A0A4U9VP46"/>
<reference evidence="2 3" key="1">
    <citation type="submission" date="2019-05" db="EMBL/GenBank/DDBJ databases">
        <authorList>
            <consortium name="Pathogen Informatics"/>
        </authorList>
    </citation>
    <scope>NUCLEOTIDE SEQUENCE [LARGE SCALE GENOMIC DNA]</scope>
    <source>
        <strain evidence="2 3">NCTC11429</strain>
    </source>
</reference>
<proteinExistence type="predicted"/>
<gene>
    <name evidence="2" type="ORF">NCTC11429_03817</name>
</gene>
<dbReference type="RefSeq" id="WP_028071636.1">
    <property type="nucleotide sequence ID" value="NZ_LR590484.1"/>
</dbReference>
<accession>A0A4U9VP46</accession>
<dbReference type="STRING" id="1123265.GCA_000686625_05113"/>
<protein>
    <submittedName>
        <fullName evidence="2">Uncharacterized protein</fullName>
    </submittedName>
</protein>
<feature type="transmembrane region" description="Helical" evidence="1">
    <location>
        <begin position="6"/>
        <end position="26"/>
    </location>
</feature>
<dbReference type="GeneID" id="78464452"/>
<evidence type="ECO:0000256" key="1">
    <source>
        <dbReference type="SAM" id="Phobius"/>
    </source>
</evidence>
<keyword evidence="1" id="KW-0812">Transmembrane</keyword>
<keyword evidence="1" id="KW-0472">Membrane</keyword>
<name>A0A4U9VP46_9SPHI</name>
<evidence type="ECO:0000313" key="3">
    <source>
        <dbReference type="Proteomes" id="UP000308196"/>
    </source>
</evidence>
<organism evidence="2 3">
    <name type="scientific">Sphingobacterium thalpophilum</name>
    <dbReference type="NCBI Taxonomy" id="259"/>
    <lineage>
        <taxon>Bacteria</taxon>
        <taxon>Pseudomonadati</taxon>
        <taxon>Bacteroidota</taxon>
        <taxon>Sphingobacteriia</taxon>
        <taxon>Sphingobacteriales</taxon>
        <taxon>Sphingobacteriaceae</taxon>
        <taxon>Sphingobacterium</taxon>
    </lineage>
</organism>
<dbReference type="Proteomes" id="UP000308196">
    <property type="component" value="Chromosome"/>
</dbReference>
<evidence type="ECO:0000313" key="2">
    <source>
        <dbReference type="EMBL" id="VTR49095.1"/>
    </source>
</evidence>
<sequence>MDDKILIALISAGTSIATTIIFKPFAEKGLLLHKIKYEHQSSQAKLVKEHIAKYKSRLLSSAESLRNRFINLFDNNNEEWHNVNGNYENDSHYLDSTVYRFVSFFHALKMLENNLIYLDPTNSTKSDLRILKYIRLAKDVMCDIALFEGFPYDKTYAKDHFFSTPLDATIALFEESCSLSFTEFMAKKQVYLSNLRSIYQFFDDINLSENRLRMERIKILHLLLIGFLNEYGYDFHKTSRNEIKDLKGKIGKFKLLENYVKLRYRYRLNKLYWIFPQMEICAAR</sequence>
<dbReference type="EMBL" id="LR590484">
    <property type="protein sequence ID" value="VTR49095.1"/>
    <property type="molecule type" value="Genomic_DNA"/>
</dbReference>
<dbReference type="KEGG" id="stha:NCTC11429_03817"/>
<keyword evidence="1" id="KW-1133">Transmembrane helix</keyword>